<dbReference type="GeneID" id="4396433"/>
<proteinExistence type="predicted"/>
<dbReference type="HOGENOM" id="CLU_2605821_0_0_1"/>
<dbReference type="EMBL" id="CH408035">
    <property type="protein sequence ID" value="EAQ83289.1"/>
    <property type="molecule type" value="Genomic_DNA"/>
</dbReference>
<evidence type="ECO:0000313" key="2">
    <source>
        <dbReference type="Proteomes" id="UP000001056"/>
    </source>
</evidence>
<evidence type="ECO:0000313" key="1">
    <source>
        <dbReference type="EMBL" id="EAQ83289.1"/>
    </source>
</evidence>
<dbReference type="VEuPathDB" id="FungiDB:CHGG_09693"/>
<accession>Q2GQR1</accession>
<keyword evidence="2" id="KW-1185">Reference proteome</keyword>
<organism evidence="1 2">
    <name type="scientific">Chaetomium globosum (strain ATCC 6205 / CBS 148.51 / DSM 1962 / NBRC 6347 / NRRL 1970)</name>
    <name type="common">Soil fungus</name>
    <dbReference type="NCBI Taxonomy" id="306901"/>
    <lineage>
        <taxon>Eukaryota</taxon>
        <taxon>Fungi</taxon>
        <taxon>Dikarya</taxon>
        <taxon>Ascomycota</taxon>
        <taxon>Pezizomycotina</taxon>
        <taxon>Sordariomycetes</taxon>
        <taxon>Sordariomycetidae</taxon>
        <taxon>Sordariales</taxon>
        <taxon>Chaetomiaceae</taxon>
        <taxon>Chaetomium</taxon>
    </lineage>
</organism>
<dbReference type="RefSeq" id="XP_001227620.1">
    <property type="nucleotide sequence ID" value="XM_001227619.1"/>
</dbReference>
<protein>
    <submittedName>
        <fullName evidence="1">Uncharacterized protein</fullName>
    </submittedName>
</protein>
<dbReference type="AlphaFoldDB" id="Q2GQR1"/>
<sequence length="79" mass="8419">MARALTPQSLNYKTVTSSPSSCHVLVGFCHGKSTNPSHGTHSDTVQSAAVAANALHRSMPNAAFQKCIIAFPAWNHFPL</sequence>
<gene>
    <name evidence="1" type="ORF">CHGG_09693</name>
</gene>
<dbReference type="InParanoid" id="Q2GQR1"/>
<dbReference type="Proteomes" id="UP000001056">
    <property type="component" value="Unassembled WGS sequence"/>
</dbReference>
<reference evidence="2" key="1">
    <citation type="journal article" date="2015" name="Genome Announc.">
        <title>Draft genome sequence of the cellulolytic fungus Chaetomium globosum.</title>
        <authorList>
            <person name="Cuomo C.A."/>
            <person name="Untereiner W.A."/>
            <person name="Ma L.-J."/>
            <person name="Grabherr M."/>
            <person name="Birren B.W."/>
        </authorList>
    </citation>
    <scope>NUCLEOTIDE SEQUENCE [LARGE SCALE GENOMIC DNA]</scope>
    <source>
        <strain evidence="2">ATCC 6205 / CBS 148.51 / DSM 1962 / NBRC 6347 / NRRL 1970</strain>
    </source>
</reference>
<name>Q2GQR1_CHAGB</name>